<evidence type="ECO:0008006" key="4">
    <source>
        <dbReference type="Google" id="ProtNLM"/>
    </source>
</evidence>
<dbReference type="NCBIfam" id="TIGR02532">
    <property type="entry name" value="IV_pilin_GFxxxE"/>
    <property type="match status" value="1"/>
</dbReference>
<protein>
    <recommendedName>
        <fullName evidence="4">Type II secretion system protein</fullName>
    </recommendedName>
</protein>
<keyword evidence="1" id="KW-0812">Transmembrane</keyword>
<dbReference type="EMBL" id="LFLK01000007">
    <property type="protein sequence ID" value="OCR90300.1"/>
    <property type="molecule type" value="Genomic_DNA"/>
</dbReference>
<dbReference type="Pfam" id="PF07963">
    <property type="entry name" value="N_methyl"/>
    <property type="match status" value="1"/>
</dbReference>
<keyword evidence="1" id="KW-1133">Transmembrane helix</keyword>
<dbReference type="Gene3D" id="3.30.700.10">
    <property type="entry name" value="Glycoprotein, Type 4 Pilin"/>
    <property type="match status" value="1"/>
</dbReference>
<reference evidence="2 3" key="1">
    <citation type="journal article" date="2016" name="Genome Biol. Evol.">
        <title>Comparative Genomics of Campylobacter fetus from Reptiles and Mammals Reveals Divergent Evolution in Host-Associated Lineages.</title>
        <authorList>
            <person name="Gilbert M.J."/>
            <person name="Miller W.G."/>
            <person name="Yee E."/>
            <person name="Zomer A.L."/>
            <person name="van der Graaf-van Bloois L."/>
            <person name="Fitzgerald C."/>
            <person name="Forbes K.J."/>
            <person name="Meric G."/>
            <person name="Sheppard S.K."/>
            <person name="Wagenaar J.A."/>
            <person name="Duim B."/>
        </authorList>
    </citation>
    <scope>NUCLEOTIDE SEQUENCE [LARGE SCALE GENOMIC DNA]</scope>
    <source>
        <strain evidence="2 3">12S02225-3</strain>
    </source>
</reference>
<dbReference type="Proteomes" id="UP000093100">
    <property type="component" value="Unassembled WGS sequence"/>
</dbReference>
<gene>
    <name evidence="2" type="ORF">CFT12S02225_07130</name>
</gene>
<feature type="transmembrane region" description="Helical" evidence="1">
    <location>
        <begin position="6"/>
        <end position="25"/>
    </location>
</feature>
<accession>A0AAX0H9U6</accession>
<dbReference type="InterPro" id="IPR045584">
    <property type="entry name" value="Pilin-like"/>
</dbReference>
<evidence type="ECO:0000256" key="1">
    <source>
        <dbReference type="SAM" id="Phobius"/>
    </source>
</evidence>
<dbReference type="SUPFAM" id="SSF54523">
    <property type="entry name" value="Pili subunits"/>
    <property type="match status" value="1"/>
</dbReference>
<comment type="caution">
    <text evidence="2">The sequence shown here is derived from an EMBL/GenBank/DDBJ whole genome shotgun (WGS) entry which is preliminary data.</text>
</comment>
<dbReference type="RefSeq" id="WP_065840176.1">
    <property type="nucleotide sequence ID" value="NZ_JAAOXI010000008.1"/>
</dbReference>
<evidence type="ECO:0000313" key="3">
    <source>
        <dbReference type="Proteomes" id="UP000093100"/>
    </source>
</evidence>
<proteinExistence type="predicted"/>
<dbReference type="AlphaFoldDB" id="A0AAX0H9U6"/>
<name>A0AAX0H9U6_CAMFE</name>
<sequence length="224" mass="25166">MKKAFTLIELVIVLVIVGIMAFFTVPKLNRNDLRLAADQIVSHIRYTQHLAIIDDKFNQSDPDWYKGRWQIFFTKTNQTENKQTYNIFNDKIGGSSGFPNKAELAKNPLNPSKYMSSGYAGGINFNSIEASKELNLEDTYSIKDVKLQDGCSKQGAPTRITFDELGRPYKGNVTNNARHSQDLITTICTIKLIHTNNDCIFIKVTPITGFAYVELAASKADCNK</sequence>
<keyword evidence="1" id="KW-0472">Membrane</keyword>
<organism evidence="2 3">
    <name type="scientific">Campylobacter fetus subsp. testudinum</name>
    <dbReference type="NCBI Taxonomy" id="1507806"/>
    <lineage>
        <taxon>Bacteria</taxon>
        <taxon>Pseudomonadati</taxon>
        <taxon>Campylobacterota</taxon>
        <taxon>Epsilonproteobacteria</taxon>
        <taxon>Campylobacterales</taxon>
        <taxon>Campylobacteraceae</taxon>
        <taxon>Campylobacter</taxon>
    </lineage>
</organism>
<evidence type="ECO:0000313" key="2">
    <source>
        <dbReference type="EMBL" id="OCR90300.1"/>
    </source>
</evidence>
<dbReference type="InterPro" id="IPR012902">
    <property type="entry name" value="N_methyl_site"/>
</dbReference>